<name>A0A0G2IA77_9EURO</name>
<dbReference type="Pfam" id="PF02902">
    <property type="entry name" value="Peptidase_C48"/>
    <property type="match status" value="1"/>
</dbReference>
<dbReference type="GO" id="GO:0016929">
    <property type="term" value="F:deSUMOylase activity"/>
    <property type="evidence" value="ECO:0007669"/>
    <property type="project" value="TreeGrafter"/>
</dbReference>
<evidence type="ECO:0000313" key="7">
    <source>
        <dbReference type="EMBL" id="KKZ67170.1"/>
    </source>
</evidence>
<dbReference type="PROSITE" id="PS50600">
    <property type="entry name" value="ULP_PROTEASE"/>
    <property type="match status" value="1"/>
</dbReference>
<feature type="region of interest" description="Disordered" evidence="5">
    <location>
        <begin position="449"/>
        <end position="512"/>
    </location>
</feature>
<evidence type="ECO:0000256" key="4">
    <source>
        <dbReference type="ARBA" id="ARBA00022807"/>
    </source>
</evidence>
<dbReference type="Gene3D" id="3.40.395.10">
    <property type="entry name" value="Adenoviral Proteinase, Chain A"/>
    <property type="match status" value="1"/>
</dbReference>
<feature type="compositionally biased region" description="Basic and acidic residues" evidence="5">
    <location>
        <begin position="453"/>
        <end position="467"/>
    </location>
</feature>
<dbReference type="InterPro" id="IPR003653">
    <property type="entry name" value="Peptidase_C48_C"/>
</dbReference>
<gene>
    <name evidence="7" type="ORF">EMCG_07151</name>
</gene>
<comment type="caution">
    <text evidence="7">The sequence shown here is derived from an EMBL/GenBank/DDBJ whole genome shotgun (WGS) entry which is preliminary data.</text>
</comment>
<sequence>MSQFLRHVIIRNHESARISIAESVDEMEWEATPQEDPPPGPAPLQQLAPQIDHQQHQPGISQATAPINHLAKQVNPQPLPTSRPNPVPQRPQSNFQPNSIMAPNLVPQPIQNGPKFYPQHRPLIHPRPQPVLRKTLAEELISRHPSTRPVTGVPFTNSQAYKRNAVALSETWHHLKQAEDLAIQRKMDQLRNQSSAQGSNKPYTPSRSILQSSSPNSRKRLIEAVDGYSQDECRASRDVIEGPQYSQQQAACVNAMPESPIDTSMVDAPLYESSLLTVPSVNDDTEGDIFSSPQLSRTPRHMPGAFPMTPASDRQISIPPTEIFHLTDVDIGIIRDQVALMSGALAGDPQTSSRRMVVPLSDDTVIPPTSPEHAYELQQKLTYLQQLLQIIRDVYYPSLKAMRFAIDTVGNMTKRTYREFVQVAVEVAGSAKRRAVAIYDNITPGFVRRKINRQQDTKNLRRPSSNERHRRKARQLGMGNRKQDFSSPQVTLDEYEDVTPPRPPPDMPPSQIIRSFRPLKETSQVLRTTKKDGVMKGAKVQKKKLSNKAKLKTKVPSRTFLAQLTKEDVNKLPLSRAPRRGELIKGAWPNAIPRSEAALRAFHESFRELRNTKPIVGVSETAKPPRPLRVDHGVYFPGPENQPPLPPLPATTIAPSTPSLTELPPPEESVAQPDEPVESEEPEPSKEGPPPLSPEYEGFLTSPPRSRREVKEVNWFKSDSPMGRPISSVRAYDPLSRVASFQPHEPAKADASSHPTPESMDKETPADQSVQRDQPLLRSPEAPYVKHLTAFWEDKVDRAMALPDKNVVGTTPRGDSLTRRDLNTCYTKLEWLNDEVINAYLGLIVDYAREAAGNSGRHDKPKYHAFSSFFFSSLREKGYGGVQRWAIRAKIAGEGLLRVETLFIPIHDRVHWTLMVIKPAARTIEHFDSLGSLSMAYVAKAKEWLRGELGDLFVEEEWRVLPSISPQQNNGSDCGVFLLTTAKLVSLGQPLKYGAGDIPKIRKRIVAELMNGGFSGDFDPKNEMVPARSML</sequence>
<dbReference type="Proteomes" id="UP000034164">
    <property type="component" value="Unassembled WGS sequence"/>
</dbReference>
<accession>A0A0G2IA77</accession>
<evidence type="ECO:0000256" key="5">
    <source>
        <dbReference type="SAM" id="MobiDB-lite"/>
    </source>
</evidence>
<feature type="region of interest" description="Disordered" evidence="5">
    <location>
        <begin position="26"/>
        <end position="58"/>
    </location>
</feature>
<comment type="similarity">
    <text evidence="1">Belongs to the peptidase C48 family.</text>
</comment>
<keyword evidence="4" id="KW-0788">Thiol protease</keyword>
<evidence type="ECO:0000313" key="8">
    <source>
        <dbReference type="Proteomes" id="UP000034164"/>
    </source>
</evidence>
<evidence type="ECO:0000259" key="6">
    <source>
        <dbReference type="PROSITE" id="PS50600"/>
    </source>
</evidence>
<dbReference type="OrthoDB" id="1939479at2759"/>
<dbReference type="EMBL" id="LCZI01000312">
    <property type="protein sequence ID" value="KKZ67170.1"/>
    <property type="molecule type" value="Genomic_DNA"/>
</dbReference>
<dbReference type="InterPro" id="IPR038765">
    <property type="entry name" value="Papain-like_cys_pep_sf"/>
</dbReference>
<keyword evidence="2" id="KW-0645">Protease</keyword>
<reference evidence="8" key="1">
    <citation type="journal article" date="2015" name="PLoS Genet.">
        <title>The dynamic genome and transcriptome of the human fungal pathogen Blastomyces and close relative Emmonsia.</title>
        <authorList>
            <person name="Munoz J.F."/>
            <person name="Gauthier G.M."/>
            <person name="Desjardins C.A."/>
            <person name="Gallo J.E."/>
            <person name="Holder J."/>
            <person name="Sullivan T.D."/>
            <person name="Marty A.J."/>
            <person name="Carmen J.C."/>
            <person name="Chen Z."/>
            <person name="Ding L."/>
            <person name="Gujja S."/>
            <person name="Magrini V."/>
            <person name="Misas E."/>
            <person name="Mitreva M."/>
            <person name="Priest M."/>
            <person name="Saif S."/>
            <person name="Whiston E.A."/>
            <person name="Young S."/>
            <person name="Zeng Q."/>
            <person name="Goldman W.E."/>
            <person name="Mardis E.R."/>
            <person name="Taylor J.W."/>
            <person name="McEwen J.G."/>
            <person name="Clay O.K."/>
            <person name="Klein B.S."/>
            <person name="Cuomo C.A."/>
        </authorList>
    </citation>
    <scope>NUCLEOTIDE SEQUENCE [LARGE SCALE GENOMIC DNA]</scope>
    <source>
        <strain evidence="8">UAMH 3008</strain>
    </source>
</reference>
<evidence type="ECO:0000256" key="2">
    <source>
        <dbReference type="ARBA" id="ARBA00022670"/>
    </source>
</evidence>
<feature type="domain" description="Ubiquitin-like protease family profile" evidence="6">
    <location>
        <begin position="815"/>
        <end position="985"/>
    </location>
</feature>
<feature type="region of interest" description="Disordered" evidence="5">
    <location>
        <begin position="189"/>
        <end position="217"/>
    </location>
</feature>
<protein>
    <recommendedName>
        <fullName evidence="6">Ubiquitin-like protease family profile domain-containing protein</fullName>
    </recommendedName>
</protein>
<feature type="compositionally biased region" description="Polar residues" evidence="5">
    <location>
        <begin position="190"/>
        <end position="216"/>
    </location>
</feature>
<evidence type="ECO:0000256" key="3">
    <source>
        <dbReference type="ARBA" id="ARBA00022801"/>
    </source>
</evidence>
<dbReference type="GO" id="GO:0005634">
    <property type="term" value="C:nucleus"/>
    <property type="evidence" value="ECO:0007669"/>
    <property type="project" value="TreeGrafter"/>
</dbReference>
<dbReference type="AlphaFoldDB" id="A0A0G2IA77"/>
<dbReference type="GO" id="GO:0016926">
    <property type="term" value="P:protein desumoylation"/>
    <property type="evidence" value="ECO:0007669"/>
    <property type="project" value="TreeGrafter"/>
</dbReference>
<feature type="region of interest" description="Disordered" evidence="5">
    <location>
        <begin position="73"/>
        <end position="92"/>
    </location>
</feature>
<evidence type="ECO:0000256" key="1">
    <source>
        <dbReference type="ARBA" id="ARBA00005234"/>
    </source>
</evidence>
<dbReference type="PANTHER" id="PTHR12606">
    <property type="entry name" value="SENTRIN/SUMO-SPECIFIC PROTEASE"/>
    <property type="match status" value="1"/>
</dbReference>
<feature type="region of interest" description="Disordered" evidence="5">
    <location>
        <begin position="740"/>
        <end position="779"/>
    </location>
</feature>
<feature type="compositionally biased region" description="Low complexity" evidence="5">
    <location>
        <begin position="650"/>
        <end position="662"/>
    </location>
</feature>
<dbReference type="VEuPathDB" id="FungiDB:EMCG_07151"/>
<feature type="region of interest" description="Disordered" evidence="5">
    <location>
        <begin position="618"/>
        <end position="708"/>
    </location>
</feature>
<dbReference type="SUPFAM" id="SSF54001">
    <property type="entry name" value="Cysteine proteinases"/>
    <property type="match status" value="1"/>
</dbReference>
<dbReference type="PANTHER" id="PTHR12606:SF141">
    <property type="entry name" value="GH15225P-RELATED"/>
    <property type="match status" value="1"/>
</dbReference>
<organism evidence="7 8">
    <name type="scientific">[Emmonsia] crescens</name>
    <dbReference type="NCBI Taxonomy" id="73230"/>
    <lineage>
        <taxon>Eukaryota</taxon>
        <taxon>Fungi</taxon>
        <taxon>Dikarya</taxon>
        <taxon>Ascomycota</taxon>
        <taxon>Pezizomycotina</taxon>
        <taxon>Eurotiomycetes</taxon>
        <taxon>Eurotiomycetidae</taxon>
        <taxon>Onygenales</taxon>
        <taxon>Ajellomycetaceae</taxon>
        <taxon>Emergomyces</taxon>
    </lineage>
</organism>
<feature type="compositionally biased region" description="Pro residues" evidence="5">
    <location>
        <begin position="77"/>
        <end position="89"/>
    </location>
</feature>
<dbReference type="GO" id="GO:0006508">
    <property type="term" value="P:proteolysis"/>
    <property type="evidence" value="ECO:0007669"/>
    <property type="project" value="UniProtKB-KW"/>
</dbReference>
<proteinExistence type="inferred from homology"/>
<keyword evidence="3" id="KW-0378">Hydrolase</keyword>
<feature type="compositionally biased region" description="Pro residues" evidence="5">
    <location>
        <begin position="640"/>
        <end position="649"/>
    </location>
</feature>